<evidence type="ECO:0000256" key="1">
    <source>
        <dbReference type="ARBA" id="ARBA00004651"/>
    </source>
</evidence>
<dbReference type="InterPro" id="IPR010920">
    <property type="entry name" value="LSM_dom_sf"/>
</dbReference>
<dbReference type="EMBL" id="SBLB01000002">
    <property type="protein sequence ID" value="RYC70558.1"/>
    <property type="molecule type" value="Genomic_DNA"/>
</dbReference>
<evidence type="ECO:0000256" key="6">
    <source>
        <dbReference type="ARBA" id="ARBA00023136"/>
    </source>
</evidence>
<dbReference type="InterPro" id="IPR008910">
    <property type="entry name" value="MSC_TM_helix"/>
</dbReference>
<comment type="subcellular location">
    <subcellularLocation>
        <location evidence="1">Cell membrane</location>
        <topology evidence="1">Multi-pass membrane protein</topology>
    </subcellularLocation>
</comment>
<dbReference type="Pfam" id="PF21088">
    <property type="entry name" value="MS_channel_1st"/>
    <property type="match status" value="1"/>
</dbReference>
<evidence type="ECO:0000256" key="7">
    <source>
        <dbReference type="SAM" id="Phobius"/>
    </source>
</evidence>
<dbReference type="InterPro" id="IPR023408">
    <property type="entry name" value="MscS_beta-dom_sf"/>
</dbReference>
<evidence type="ECO:0000313" key="11">
    <source>
        <dbReference type="EMBL" id="RYC70558.1"/>
    </source>
</evidence>
<keyword evidence="6 7" id="KW-0472">Membrane</keyword>
<dbReference type="InterPro" id="IPR049278">
    <property type="entry name" value="MS_channel_C"/>
</dbReference>
<feature type="transmembrane region" description="Helical" evidence="7">
    <location>
        <begin position="20"/>
        <end position="41"/>
    </location>
</feature>
<evidence type="ECO:0000256" key="4">
    <source>
        <dbReference type="ARBA" id="ARBA00022692"/>
    </source>
</evidence>
<dbReference type="InterPro" id="IPR045275">
    <property type="entry name" value="MscS_archaea/bacteria_type"/>
</dbReference>
<dbReference type="Gene3D" id="3.30.70.100">
    <property type="match status" value="1"/>
</dbReference>
<name>A0A4V1RWK2_9BACT</name>
<organism evidence="11 12">
    <name type="scientific">Spirosoma sordidisoli</name>
    <dbReference type="NCBI Taxonomy" id="2502893"/>
    <lineage>
        <taxon>Bacteria</taxon>
        <taxon>Pseudomonadati</taxon>
        <taxon>Bacteroidota</taxon>
        <taxon>Cytophagia</taxon>
        <taxon>Cytophagales</taxon>
        <taxon>Cytophagaceae</taxon>
        <taxon>Spirosoma</taxon>
    </lineage>
</organism>
<dbReference type="Gene3D" id="2.30.30.60">
    <property type="match status" value="1"/>
</dbReference>
<feature type="transmembrane region" description="Helical" evidence="7">
    <location>
        <begin position="62"/>
        <end position="85"/>
    </location>
</feature>
<dbReference type="SUPFAM" id="SSF82689">
    <property type="entry name" value="Mechanosensitive channel protein MscS (YggB), C-terminal domain"/>
    <property type="match status" value="1"/>
</dbReference>
<dbReference type="Gene3D" id="1.10.287.1260">
    <property type="match status" value="1"/>
</dbReference>
<accession>A0A4V1RWK2</accession>
<evidence type="ECO:0000256" key="5">
    <source>
        <dbReference type="ARBA" id="ARBA00022989"/>
    </source>
</evidence>
<evidence type="ECO:0000259" key="10">
    <source>
        <dbReference type="Pfam" id="PF21088"/>
    </source>
</evidence>
<dbReference type="Proteomes" id="UP000290407">
    <property type="component" value="Unassembled WGS sequence"/>
</dbReference>
<gene>
    <name evidence="11" type="ORF">EQG79_11005</name>
</gene>
<keyword evidence="3" id="KW-1003">Cell membrane</keyword>
<dbReference type="GO" id="GO:0005886">
    <property type="term" value="C:plasma membrane"/>
    <property type="evidence" value="ECO:0007669"/>
    <property type="project" value="UniProtKB-SubCell"/>
</dbReference>
<comment type="caution">
    <text evidence="11">The sequence shown here is derived from an EMBL/GenBank/DDBJ whole genome shotgun (WGS) entry which is preliminary data.</text>
</comment>
<dbReference type="SUPFAM" id="SSF82861">
    <property type="entry name" value="Mechanosensitive channel protein MscS (YggB), transmembrane region"/>
    <property type="match status" value="1"/>
</dbReference>
<keyword evidence="12" id="KW-1185">Reference proteome</keyword>
<evidence type="ECO:0000256" key="2">
    <source>
        <dbReference type="ARBA" id="ARBA00008017"/>
    </source>
</evidence>
<evidence type="ECO:0000259" key="8">
    <source>
        <dbReference type="Pfam" id="PF00924"/>
    </source>
</evidence>
<dbReference type="InterPro" id="IPR006685">
    <property type="entry name" value="MscS_channel_2nd"/>
</dbReference>
<feature type="domain" description="Mechanosensitive ion channel MscS" evidence="8">
    <location>
        <begin position="112"/>
        <end position="179"/>
    </location>
</feature>
<dbReference type="Pfam" id="PF00924">
    <property type="entry name" value="MS_channel_2nd"/>
    <property type="match status" value="1"/>
</dbReference>
<evidence type="ECO:0000313" key="12">
    <source>
        <dbReference type="Proteomes" id="UP000290407"/>
    </source>
</evidence>
<dbReference type="SUPFAM" id="SSF50182">
    <property type="entry name" value="Sm-like ribonucleoproteins"/>
    <property type="match status" value="1"/>
</dbReference>
<dbReference type="Pfam" id="PF21082">
    <property type="entry name" value="MS_channel_3rd"/>
    <property type="match status" value="1"/>
</dbReference>
<dbReference type="PANTHER" id="PTHR30221:SF1">
    <property type="entry name" value="SMALL-CONDUCTANCE MECHANOSENSITIVE CHANNEL"/>
    <property type="match status" value="1"/>
</dbReference>
<dbReference type="GO" id="GO:0008381">
    <property type="term" value="F:mechanosensitive monoatomic ion channel activity"/>
    <property type="evidence" value="ECO:0007669"/>
    <property type="project" value="InterPro"/>
</dbReference>
<protein>
    <submittedName>
        <fullName evidence="11">Mechanosensitive ion channel family protein</fullName>
    </submittedName>
</protein>
<feature type="domain" description="Mechanosensitive ion channel MscS C-terminal" evidence="9">
    <location>
        <begin position="185"/>
        <end position="267"/>
    </location>
</feature>
<feature type="transmembrane region" description="Helical" evidence="7">
    <location>
        <begin position="91"/>
        <end position="110"/>
    </location>
</feature>
<proteinExistence type="inferred from homology"/>
<keyword evidence="5 7" id="KW-1133">Transmembrane helix</keyword>
<reference evidence="11 12" key="1">
    <citation type="submission" date="2019-01" db="EMBL/GenBank/DDBJ databases">
        <title>Spirosoma flava sp. nov., a propanil-degrading bacterium isolated from herbicide-contaminated soil.</title>
        <authorList>
            <person name="Zhang L."/>
            <person name="Jiang J.-D."/>
        </authorList>
    </citation>
    <scope>NUCLEOTIDE SEQUENCE [LARGE SCALE GENOMIC DNA]</scope>
    <source>
        <strain evidence="11 12">TY50</strain>
    </source>
</reference>
<evidence type="ECO:0000256" key="3">
    <source>
        <dbReference type="ARBA" id="ARBA00022475"/>
    </source>
</evidence>
<feature type="domain" description="Mechanosensitive ion channel transmembrane helices 2/3" evidence="10">
    <location>
        <begin position="70"/>
        <end position="111"/>
    </location>
</feature>
<sequence>MDFSQTYNILYTDLANWTRAAIRFIPKVAVAILLLLVFTFLSRWISRWVSRGVDRFSNNQSLINLTGAVARVAVMAIGLFVALGVLGLDKALTSLLAGAGVIALAVGFAFQDLTTNFISGTMIALARPIQVGDVVETNGFTGEVLDVKLRSIVLNNGQGQTVEIPSKDVFQKPITNFSRIGLRRIELTAGVSYLDDLAKAQQVAQQAVRQLPFVLPERPVDLHYRNFGDNTIQFMLWFWINPARTSAPAALSEAIKAVKQAFDQQDILIVFAGHTFDLKQKLASQHEAEADRIISVLQPEKEK</sequence>
<evidence type="ECO:0000259" key="9">
    <source>
        <dbReference type="Pfam" id="PF21082"/>
    </source>
</evidence>
<dbReference type="InterPro" id="IPR011066">
    <property type="entry name" value="MscS_channel_C_sf"/>
</dbReference>
<dbReference type="AlphaFoldDB" id="A0A4V1RWK2"/>
<dbReference type="InterPro" id="IPR049142">
    <property type="entry name" value="MS_channel_1st"/>
</dbReference>
<dbReference type="Pfam" id="PF05552">
    <property type="entry name" value="MS_channel_1st_1"/>
    <property type="match status" value="1"/>
</dbReference>
<dbReference type="InterPro" id="IPR011014">
    <property type="entry name" value="MscS_channel_TM-2"/>
</dbReference>
<comment type="similarity">
    <text evidence="2">Belongs to the MscS (TC 1.A.23) family.</text>
</comment>
<dbReference type="PANTHER" id="PTHR30221">
    <property type="entry name" value="SMALL-CONDUCTANCE MECHANOSENSITIVE CHANNEL"/>
    <property type="match status" value="1"/>
</dbReference>
<keyword evidence="4 7" id="KW-0812">Transmembrane</keyword>